<comment type="caution">
    <text evidence="8">The sequence shown here is derived from an EMBL/GenBank/DDBJ whole genome shotgun (WGS) entry which is preliminary data.</text>
</comment>
<feature type="transmembrane region" description="Helical" evidence="4">
    <location>
        <begin position="928"/>
        <end position="949"/>
    </location>
</feature>
<evidence type="ECO:0000313" key="9">
    <source>
        <dbReference type="Proteomes" id="UP000231503"/>
    </source>
</evidence>
<evidence type="ECO:0000259" key="6">
    <source>
        <dbReference type="Pfam" id="PF00535"/>
    </source>
</evidence>
<dbReference type="PANTHER" id="PTHR43630:SF1">
    <property type="entry name" value="POLY-BETA-1,6-N-ACETYL-D-GLUCOSAMINE SYNTHASE"/>
    <property type="match status" value="1"/>
</dbReference>
<dbReference type="GO" id="GO:0016757">
    <property type="term" value="F:glycosyltransferase activity"/>
    <property type="evidence" value="ECO:0007669"/>
    <property type="project" value="UniProtKB-KW"/>
</dbReference>
<keyword evidence="4" id="KW-0472">Membrane</keyword>
<feature type="transmembrane region" description="Helical" evidence="4">
    <location>
        <begin position="1201"/>
        <end position="1222"/>
    </location>
</feature>
<evidence type="ECO:0000256" key="1">
    <source>
        <dbReference type="ARBA" id="ARBA00006739"/>
    </source>
</evidence>
<feature type="transmembrane region" description="Helical" evidence="4">
    <location>
        <begin position="1176"/>
        <end position="1195"/>
    </location>
</feature>
<keyword evidence="3" id="KW-0808">Transferase</keyword>
<name>A0A2H0TCL0_9BACT</name>
<feature type="domain" description="Glycosyltransferase subfamily 4-like N-terminal" evidence="7">
    <location>
        <begin position="1270"/>
        <end position="1429"/>
    </location>
</feature>
<comment type="similarity">
    <text evidence="1">Belongs to the glycosyltransferase 2 family.</text>
</comment>
<dbReference type="SUPFAM" id="SSF53756">
    <property type="entry name" value="UDP-Glycosyltransferase/glycogen phosphorylase"/>
    <property type="match status" value="1"/>
</dbReference>
<dbReference type="InterPro" id="IPR029044">
    <property type="entry name" value="Nucleotide-diphossugar_trans"/>
</dbReference>
<reference evidence="9" key="1">
    <citation type="submission" date="2017-09" db="EMBL/GenBank/DDBJ databases">
        <title>Depth-based differentiation of microbial function through sediment-hosted aquifers and enrichment of novel symbionts in the deep terrestrial subsurface.</title>
        <authorList>
            <person name="Probst A.J."/>
            <person name="Ladd B."/>
            <person name="Jarett J.K."/>
            <person name="Geller-Mcgrath D.E."/>
            <person name="Sieber C.M.K."/>
            <person name="Emerson J.B."/>
            <person name="Anantharaman K."/>
            <person name="Thomas B.C."/>
            <person name="Malmstrom R."/>
            <person name="Stieglmeier M."/>
            <person name="Klingl A."/>
            <person name="Woyke T."/>
            <person name="Ryan C.M."/>
            <person name="Banfield J.F."/>
        </authorList>
    </citation>
    <scope>NUCLEOTIDE SEQUENCE [LARGE SCALE GENOMIC DNA]</scope>
</reference>
<evidence type="ECO:0000313" key="8">
    <source>
        <dbReference type="EMBL" id="PIR69298.1"/>
    </source>
</evidence>
<feature type="domain" description="Glycosyl transferase family 1" evidence="5">
    <location>
        <begin position="1436"/>
        <end position="1593"/>
    </location>
</feature>
<feature type="domain" description="Glycosyltransferase 2-like" evidence="6">
    <location>
        <begin position="7"/>
        <end position="136"/>
    </location>
</feature>
<feature type="transmembrane region" description="Helical" evidence="4">
    <location>
        <begin position="299"/>
        <end position="321"/>
    </location>
</feature>
<dbReference type="InterPro" id="IPR001296">
    <property type="entry name" value="Glyco_trans_1"/>
</dbReference>
<evidence type="ECO:0000259" key="5">
    <source>
        <dbReference type="Pfam" id="PF00534"/>
    </source>
</evidence>
<proteinExistence type="inferred from homology"/>
<keyword evidence="4" id="KW-1133">Transmembrane helix</keyword>
<dbReference type="Gene3D" id="3.90.550.10">
    <property type="entry name" value="Spore Coat Polysaccharide Biosynthesis Protein SpsA, Chain A"/>
    <property type="match status" value="2"/>
</dbReference>
<dbReference type="Pfam" id="PF13641">
    <property type="entry name" value="Glyco_tranf_2_3"/>
    <property type="match status" value="1"/>
</dbReference>
<evidence type="ECO:0000256" key="3">
    <source>
        <dbReference type="ARBA" id="ARBA00022679"/>
    </source>
</evidence>
<dbReference type="EMBL" id="PFCO01000009">
    <property type="protein sequence ID" value="PIR69298.1"/>
    <property type="molecule type" value="Genomic_DNA"/>
</dbReference>
<feature type="transmembrane region" description="Helical" evidence="4">
    <location>
        <begin position="1106"/>
        <end position="1128"/>
    </location>
</feature>
<protein>
    <recommendedName>
        <fullName evidence="10">Glycosyltransferase 2-like domain-containing protein</fullName>
    </recommendedName>
</protein>
<dbReference type="InterPro" id="IPR028098">
    <property type="entry name" value="Glyco_trans_4-like_N"/>
</dbReference>
<feature type="transmembrane region" description="Helical" evidence="4">
    <location>
        <begin position="643"/>
        <end position="663"/>
    </location>
</feature>
<feature type="transmembrane region" description="Helical" evidence="4">
    <location>
        <begin position="274"/>
        <end position="293"/>
    </location>
</feature>
<keyword evidence="4" id="KW-0812">Transmembrane</keyword>
<evidence type="ECO:0000259" key="7">
    <source>
        <dbReference type="Pfam" id="PF13439"/>
    </source>
</evidence>
<organism evidence="8 9">
    <name type="scientific">Candidatus Niyogibacteria bacterium CG10_big_fil_rev_8_21_14_0_10_46_36</name>
    <dbReference type="NCBI Taxonomy" id="1974726"/>
    <lineage>
        <taxon>Bacteria</taxon>
        <taxon>Candidatus Niyogiibacteriota</taxon>
    </lineage>
</organism>
<feature type="transmembrane region" description="Helical" evidence="4">
    <location>
        <begin position="992"/>
        <end position="1013"/>
    </location>
</feature>
<sequence>MTKTAISIVVPTLNEEGNVRPLVERIHSALGPHRISYEVIFIDDHSTDETRERIKELALTYPVQLHIKKGRPGKAFSLLEGFAYASYELTCMIDADLQYIPECIPGMMQTIQGGEVDIVVADRIEKDLSIMRKIASKTFRFVFGRVLHGFSCDVQSGLKVFRTQVIKEITIDPSPWTFDLEFLINAREAGYRIGTIDFIFQERAEGESKIHMLSAMAEIGWNAFALKFRKKKPFRILAENPPSMIGAGYAYKGKRFITHSTLPYSRSAIITTTFWQKVVMAFVLILLAGAFIMSPLYAAIGLMACLSALYFFDVFFNLFLVARSLRTPPEIVFSDDQLSCVSEKDLPVYTVLCPLYKEAKILPGFLEAMGALDWPKDKLDVLLLLEENDTETIQVAGSMNLPSYVRTIIVPHSEPKTKPKACNYGISLARGEYLVIYDAEDIPEPKQLKKAFLGFRQVSTQVKCLQGKLNYYNHNQNLLTRLFTAEYSLWFDVVLPGLQSVNTYIPLGGTSNHFRAQDLRELGGWDPFNVTEDCDLGARLFRHGYRTAIIDSITYEEANSNAWNWVRQRSRWIKGYIQSYLVHMRNPFAFWKTTGGHMFLFQLNVGGKVAFMLINPILWVATISYFALYALVGSTIESIYPSVIFYMAGFSLIFGNFLYFYYYMIGCAKRGHWSVIKYVFLIPVYWFFMSVAAVMALWQLMVKPHFWEKTVHGLHLKKTKNGPKTQTASNTIPALSASEENPFRNNLPWVSPPMYVGVLHFASPWLRAIERAWSLVYAHVVAPDQMLFVQRMLALVVARIRILGSGGLHAISQHLPRSWGHALSGATFLVAAMMASNAINFFFNAFLGRVLNFEELGVVIFVNTIWSISLIFMTALSTTVNHKSAFLHAEKKEQYISSFVSSVITRSIIIAGGISIVWLIASSFLADFFNIGNISVFILFTPVFSFGILASIGRGYLKGRLLFAAVGIVSLLEALIKFLSAALFVYADAHELVYLSIPISIALSAVVATIIMARTMDHAPNETQYKRQEFPGAFFGAALLTGLSATLFLSIDIVLVKHFLPPQAAGEYALLSLIGKIIYFLGALPTVFMITLVSREEGLREDTKKTFHILFGATAIFSAIGFILLGPLGSFFAPLLFGAKALAVLPYVTTYGLAIALFTVVNSLVMYNLALKKYRYAVVAFAFALVMAAGISAYHSSIAEIVRIIFISSAVGSAAVSIMHVAETYLRFVGQAVRDLFGVFFGRILVPPFKAGRKRILVFNWRDMKHVFAGGAELYIEQLARNWVKEGHAVTLFCGNDGKNKGEEMVEGVHIVRRGGFYTVYAFALLYYIFRFRGKYDMIVDCHNGIPFFTPIYAGVPIYCLMHHVHQDVFRHSLIAPLSMFARFLEKDMMPFVYRNIRFITVSESSRHDIQQLGFKVKSVEVVHPGIDPHALHTAEKSEVPMVLYLGRLKAYKSIDVLLRAFKIVLEDIPDARLVIAGSGEEEGYLKRLTVDLGLSRAVEFKGRVSEEKKIRLLQRAWVMVNPSLMEGWGITTIEANACGTPIVASDVPGLRDSVKNADTGYLVSYGSSKEFAERIGLIMRDRKLRNVMSGNAVAWAKNFDWRRSSNTFLSIINP</sequence>
<feature type="transmembrane region" description="Helical" evidence="4">
    <location>
        <begin position="961"/>
        <end position="986"/>
    </location>
</feature>
<dbReference type="Gene3D" id="3.40.50.2000">
    <property type="entry name" value="Glycogen Phosphorylase B"/>
    <property type="match status" value="2"/>
</dbReference>
<dbReference type="Pfam" id="PF13439">
    <property type="entry name" value="Glyco_transf_4"/>
    <property type="match status" value="1"/>
</dbReference>
<feature type="transmembrane region" description="Helical" evidence="4">
    <location>
        <begin position="1311"/>
        <end position="1330"/>
    </location>
</feature>
<feature type="transmembrane region" description="Helical" evidence="4">
    <location>
        <begin position="1068"/>
        <end position="1094"/>
    </location>
</feature>
<dbReference type="InterPro" id="IPR001173">
    <property type="entry name" value="Glyco_trans_2-like"/>
</dbReference>
<feature type="transmembrane region" description="Helical" evidence="4">
    <location>
        <begin position="1034"/>
        <end position="1056"/>
    </location>
</feature>
<feature type="transmembrane region" description="Helical" evidence="4">
    <location>
        <begin position="858"/>
        <end position="878"/>
    </location>
</feature>
<feature type="transmembrane region" description="Helical" evidence="4">
    <location>
        <begin position="609"/>
        <end position="631"/>
    </location>
</feature>
<evidence type="ECO:0000256" key="4">
    <source>
        <dbReference type="SAM" id="Phobius"/>
    </source>
</evidence>
<evidence type="ECO:0008006" key="10">
    <source>
        <dbReference type="Google" id="ProtNLM"/>
    </source>
</evidence>
<dbReference type="CDD" id="cd03801">
    <property type="entry name" value="GT4_PimA-like"/>
    <property type="match status" value="1"/>
</dbReference>
<dbReference type="Pfam" id="PF00534">
    <property type="entry name" value="Glycos_transf_1"/>
    <property type="match status" value="1"/>
</dbReference>
<feature type="transmembrane region" description="Helical" evidence="4">
    <location>
        <begin position="899"/>
        <end position="922"/>
    </location>
</feature>
<feature type="transmembrane region" description="Helical" evidence="4">
    <location>
        <begin position="1148"/>
        <end position="1169"/>
    </location>
</feature>
<evidence type="ECO:0000256" key="2">
    <source>
        <dbReference type="ARBA" id="ARBA00022676"/>
    </source>
</evidence>
<dbReference type="SUPFAM" id="SSF53448">
    <property type="entry name" value="Nucleotide-diphospho-sugar transferases"/>
    <property type="match status" value="2"/>
</dbReference>
<feature type="transmembrane region" description="Helical" evidence="4">
    <location>
        <begin position="675"/>
        <end position="698"/>
    </location>
</feature>
<dbReference type="Proteomes" id="UP000231503">
    <property type="component" value="Unassembled WGS sequence"/>
</dbReference>
<feature type="transmembrane region" description="Helical" evidence="4">
    <location>
        <begin position="823"/>
        <end position="846"/>
    </location>
</feature>
<gene>
    <name evidence="8" type="ORF">COU47_04370</name>
</gene>
<accession>A0A2H0TCL0</accession>
<keyword evidence="2" id="KW-0328">Glycosyltransferase</keyword>
<dbReference type="Pfam" id="PF00535">
    <property type="entry name" value="Glycos_transf_2"/>
    <property type="match status" value="1"/>
</dbReference>
<dbReference type="PANTHER" id="PTHR43630">
    <property type="entry name" value="POLY-BETA-1,6-N-ACETYL-D-GLUCOSAMINE SYNTHASE"/>
    <property type="match status" value="1"/>
</dbReference>